<dbReference type="EMBL" id="MF629150">
    <property type="protein sequence ID" value="ATU47061.1"/>
    <property type="molecule type" value="Genomic_DNA"/>
</dbReference>
<protein>
    <submittedName>
        <fullName evidence="1">Uncharacterized protein</fullName>
    </submittedName>
</protein>
<sequence>MEHATTSGTDSNGYGPAITVTSTSIYVGGMFDEEIEVCPWCGEDVEQIIDS</sequence>
<evidence type="ECO:0000313" key="2">
    <source>
        <dbReference type="Proteomes" id="UP000262103"/>
    </source>
</evidence>
<dbReference type="GeneID" id="40236456"/>
<accession>A0A2D3FAM4</accession>
<dbReference type="KEGG" id="vg:40236456"/>
<evidence type="ECO:0000313" key="1">
    <source>
        <dbReference type="EMBL" id="ATU47061.1"/>
    </source>
</evidence>
<organism evidence="1 2">
    <name type="scientific">Salinibacter phage SRUTV-1</name>
    <dbReference type="NCBI Taxonomy" id="2684227"/>
    <lineage>
        <taxon>Viruses</taxon>
        <taxon>Duplodnaviria</taxon>
        <taxon>Heunggongvirae</taxon>
        <taxon>Uroviricota</taxon>
        <taxon>Caudoviricetes</taxon>
        <taxon>Kairosalinivirus</taxon>
        <taxon>Kairosalinivirus SRUTV1</taxon>
    </lineage>
</organism>
<name>A0A2D3FAM4_9CAUD</name>
<proteinExistence type="predicted"/>
<dbReference type="Proteomes" id="UP000262103">
    <property type="component" value="Segment"/>
</dbReference>
<reference evidence="1 2" key="1">
    <citation type="journal article" date="2018" name="ISME J.">
        <title>Characterization of ecologically diverse viruses infecting co-occurring strains of cosmopolitan hyperhalophilic Bacteroidetes.</title>
        <authorList>
            <person name="Villamor J."/>
            <person name="Ramos-Barbero M.D."/>
            <person name="Gonzalez-Torres P."/>
            <person name="Gabaldon T."/>
            <person name="Rossello-Mora R."/>
            <person name="Meseguer I."/>
            <person name="Martinez-Garcia M."/>
            <person name="Santos F."/>
            <person name="Anton J."/>
        </authorList>
    </citation>
    <scope>NUCLEOTIDE SEQUENCE [LARGE SCALE GENOMIC DNA]</scope>
    <source>
        <strain evidence="1">SRUTV-1</strain>
    </source>
</reference>
<dbReference type="RefSeq" id="YP_009639658.1">
    <property type="nucleotide sequence ID" value="NC_042353.1"/>
</dbReference>
<keyword evidence="2" id="KW-1185">Reference proteome</keyword>